<evidence type="ECO:0000313" key="1">
    <source>
        <dbReference type="EMBL" id="NIJ45025.1"/>
    </source>
</evidence>
<dbReference type="EMBL" id="JAASQL010000001">
    <property type="protein sequence ID" value="NIJ45025.1"/>
    <property type="molecule type" value="Genomic_DNA"/>
</dbReference>
<dbReference type="Proteomes" id="UP000745859">
    <property type="component" value="Unassembled WGS sequence"/>
</dbReference>
<name>A0ABX0UB23_9FLAO</name>
<proteinExistence type="predicted"/>
<gene>
    <name evidence="1" type="ORF">FHR24_001464</name>
</gene>
<evidence type="ECO:0000313" key="2">
    <source>
        <dbReference type="Proteomes" id="UP000745859"/>
    </source>
</evidence>
<reference evidence="1 2" key="1">
    <citation type="submission" date="2020-03" db="EMBL/GenBank/DDBJ databases">
        <title>Genomic Encyclopedia of Type Strains, Phase IV (KMG-IV): sequencing the most valuable type-strain genomes for metagenomic binning, comparative biology and taxonomic classification.</title>
        <authorList>
            <person name="Goeker M."/>
        </authorList>
    </citation>
    <scope>NUCLEOTIDE SEQUENCE [LARGE SCALE GENOMIC DNA]</scope>
    <source>
        <strain evidence="1 2">DSM 101599</strain>
    </source>
</reference>
<protein>
    <submittedName>
        <fullName evidence="1">Uncharacterized protein</fullName>
    </submittedName>
</protein>
<organism evidence="1 2">
    <name type="scientific">Wenyingzhuangia heitensis</name>
    <dbReference type="NCBI Taxonomy" id="1487859"/>
    <lineage>
        <taxon>Bacteria</taxon>
        <taxon>Pseudomonadati</taxon>
        <taxon>Bacteroidota</taxon>
        <taxon>Flavobacteriia</taxon>
        <taxon>Flavobacteriales</taxon>
        <taxon>Flavobacteriaceae</taxon>
        <taxon>Wenyingzhuangia</taxon>
    </lineage>
</organism>
<sequence length="118" mass="14236">MKKIQKILEYTPKEYDVLVLSVYMNWCDKHSNSDRELQQLLSYQELLNWFKMEFKALENEFIESTKPYVKNLDKVDALKYYSKVVSKILEFFPSALFPDKHKFTSRPKPVNFFESHKN</sequence>
<dbReference type="RefSeq" id="WP_167186128.1">
    <property type="nucleotide sequence ID" value="NZ_JAASQL010000001.1"/>
</dbReference>
<accession>A0ABX0UB23</accession>
<keyword evidence="2" id="KW-1185">Reference proteome</keyword>
<comment type="caution">
    <text evidence="1">The sequence shown here is derived from an EMBL/GenBank/DDBJ whole genome shotgun (WGS) entry which is preliminary data.</text>
</comment>